<dbReference type="Proteomes" id="UP000186110">
    <property type="component" value="Chromosome"/>
</dbReference>
<protein>
    <recommendedName>
        <fullName evidence="3">Glycosyl transferase family 1 domain-containing protein</fullName>
    </recommendedName>
</protein>
<evidence type="ECO:0008006" key="3">
    <source>
        <dbReference type="Google" id="ProtNLM"/>
    </source>
</evidence>
<name>A0A1P8KDY8_9BURK</name>
<sequence>MAGFRQRLAGRLRRLGLWLRGVKVQWGHPQPVKVAIFEATNADYLTPLCAGAKSIVIGIPAKTLYLSWMLIGGVAWLVLRGRGVQESYFAVLLRRLRPAIVITFIDNSDLFYRVARINHTRMRFLAIQNAARYDVVELLPEKAQHIFLPEFACFGEYEKDLYTSKGAQVGAFYPIGSLRESYFRRFWKDAHATAPAHSYEYDLCVVAEASPGWNKLYPGSEDAIGRVASYAVRYAKEHGLRIVIAGKRDVSPGQERASIHQRDVELAWYQRYIGTETPITPRVRDQFTTYGLISKSRLSLALMSTALREAANRGCKVLFCNFSKDPRWNFCVDGVWSLTKDSYEEFSDRVSHLLAMSEQDYLAQSAKMSAYVMNNDDAAPTYVQLEKIIAAAVAG</sequence>
<gene>
    <name evidence="1" type="ORF">RS694_17735</name>
</gene>
<evidence type="ECO:0000313" key="2">
    <source>
        <dbReference type="Proteomes" id="UP000186110"/>
    </source>
</evidence>
<evidence type="ECO:0000313" key="1">
    <source>
        <dbReference type="EMBL" id="APW44186.1"/>
    </source>
</evidence>
<organism evidence="1 2">
    <name type="scientific">Rhodoferax saidenbachensis</name>
    <dbReference type="NCBI Taxonomy" id="1484693"/>
    <lineage>
        <taxon>Bacteria</taxon>
        <taxon>Pseudomonadati</taxon>
        <taxon>Pseudomonadota</taxon>
        <taxon>Betaproteobacteria</taxon>
        <taxon>Burkholderiales</taxon>
        <taxon>Comamonadaceae</taxon>
        <taxon>Rhodoferax</taxon>
    </lineage>
</organism>
<dbReference type="KEGG" id="rsb:RS694_17735"/>
<dbReference type="AlphaFoldDB" id="A0A1P8KDY8"/>
<dbReference type="STRING" id="1484693.RS694_17735"/>
<reference evidence="1 2" key="1">
    <citation type="submission" date="2017-01" db="EMBL/GenBank/DDBJ databases">
        <authorList>
            <person name="Mah S.A."/>
            <person name="Swanson W.J."/>
            <person name="Moy G.W."/>
            <person name="Vacquier V.D."/>
        </authorList>
    </citation>
    <scope>NUCLEOTIDE SEQUENCE [LARGE SCALE GENOMIC DNA]</scope>
    <source>
        <strain evidence="1 2">DSM 22694</strain>
    </source>
</reference>
<accession>A0A1P8KDY8</accession>
<proteinExistence type="predicted"/>
<dbReference type="EMBL" id="CP019239">
    <property type="protein sequence ID" value="APW44186.1"/>
    <property type="molecule type" value="Genomic_DNA"/>
</dbReference>
<keyword evidence="2" id="KW-1185">Reference proteome</keyword>